<dbReference type="AlphaFoldDB" id="A0A1G4ME28"/>
<dbReference type="EMBL" id="LT598490">
    <property type="protein sequence ID" value="SCW02181.1"/>
    <property type="molecule type" value="Genomic_DNA"/>
</dbReference>
<evidence type="ECO:0000313" key="3">
    <source>
        <dbReference type="EMBL" id="SCW02181.1"/>
    </source>
</evidence>
<dbReference type="STRING" id="4955.A0A1G4ME28"/>
<evidence type="ECO:0000259" key="2">
    <source>
        <dbReference type="SMART" id="SM00670"/>
    </source>
</evidence>
<dbReference type="Pfam" id="PF13638">
    <property type="entry name" value="PIN_4"/>
    <property type="match status" value="1"/>
</dbReference>
<dbReference type="Proteomes" id="UP000190831">
    <property type="component" value="Chromosome F"/>
</dbReference>
<feature type="region of interest" description="Disordered" evidence="1">
    <location>
        <begin position="180"/>
        <end position="274"/>
    </location>
</feature>
<dbReference type="InterPro" id="IPR011990">
    <property type="entry name" value="TPR-like_helical_dom_sf"/>
</dbReference>
<dbReference type="SUPFAM" id="SSF48452">
    <property type="entry name" value="TPR-like"/>
    <property type="match status" value="1"/>
</dbReference>
<feature type="compositionally biased region" description="Basic and acidic residues" evidence="1">
    <location>
        <begin position="194"/>
        <end position="212"/>
    </location>
</feature>
<gene>
    <name evidence="3" type="ORF">LAFE_0F00760G</name>
</gene>
<organism evidence="3 4">
    <name type="scientific">Lachancea fermentati</name>
    <name type="common">Zygosaccharomyces fermentati</name>
    <dbReference type="NCBI Taxonomy" id="4955"/>
    <lineage>
        <taxon>Eukaryota</taxon>
        <taxon>Fungi</taxon>
        <taxon>Dikarya</taxon>
        <taxon>Ascomycota</taxon>
        <taxon>Saccharomycotina</taxon>
        <taxon>Saccharomycetes</taxon>
        <taxon>Saccharomycetales</taxon>
        <taxon>Saccharomycetaceae</taxon>
        <taxon>Lachancea</taxon>
    </lineage>
</organism>
<proteinExistence type="predicted"/>
<feature type="domain" description="PIN" evidence="2">
    <location>
        <begin position="1032"/>
        <end position="1181"/>
    </location>
</feature>
<dbReference type="OMA" id="PEVWKCW"/>
<dbReference type="PANTHER" id="PTHR48194:SF1">
    <property type="entry name" value="INTEGRATOR COMPLEX SUBUNIT 10-LIKE PROTEIN"/>
    <property type="match status" value="1"/>
</dbReference>
<reference evidence="4" key="1">
    <citation type="submission" date="2016-03" db="EMBL/GenBank/DDBJ databases">
        <authorList>
            <person name="Devillers H."/>
        </authorList>
    </citation>
    <scope>NUCLEOTIDE SEQUENCE [LARGE SCALE GENOMIC DNA]</scope>
</reference>
<dbReference type="PANTHER" id="PTHR48194">
    <property type="entry name" value="FINGER PROTEIN, PUTATIVE-RELATED"/>
    <property type="match status" value="1"/>
</dbReference>
<protein>
    <submittedName>
        <fullName evidence="3">LAFE_0F00760g1_1</fullName>
    </submittedName>
</protein>
<feature type="region of interest" description="Disordered" evidence="1">
    <location>
        <begin position="612"/>
        <end position="638"/>
    </location>
</feature>
<evidence type="ECO:0000256" key="1">
    <source>
        <dbReference type="SAM" id="MobiDB-lite"/>
    </source>
</evidence>
<dbReference type="OrthoDB" id="2017974at2759"/>
<dbReference type="InterPro" id="IPR053129">
    <property type="entry name" value="Integrator_complex_assoc"/>
</dbReference>
<dbReference type="SMART" id="SM00670">
    <property type="entry name" value="PINc"/>
    <property type="match status" value="1"/>
</dbReference>
<dbReference type="Gene3D" id="3.40.50.1010">
    <property type="entry name" value="5'-nuclease"/>
    <property type="match status" value="1"/>
</dbReference>
<keyword evidence="4" id="KW-1185">Reference proteome</keyword>
<dbReference type="InterPro" id="IPR002716">
    <property type="entry name" value="PIN_dom"/>
</dbReference>
<name>A0A1G4ME28_LACFM</name>
<sequence>MRDITADSSTVAYISAGEAKPPSIQQKRHLSNSYEYHNSSFIKRRVGSTEKRLSTDELESACFLDAHGTPFKKHEMSPGYSKRIIDETPQPSYVAAEPPQSPFYLPTTSSCNLEAAANVNENSSVRLSETCIEHKQEHLHTRNPELNYHSKVSNDNQLQRQHQITHSIHEDSANRYINKTIVGNPDQTNGEVDSNEHNDNCVGDDKNPHGNDEENQNCNDSGNTNNGNPGNDNNSSNNQNNSSSSSNNNNNNNNNNENNNENVQPVGASSKQTSQALVQKLQDIYRNIVKQEVELQERCSQLTTSQTTELKNLWVIYKVNAELINNYVAFITTALLPSQPEQDLLVGQEIVDIYRIERRLWVYGTITLLDVLKNFSNFMDPEVCCQFITHVFISISNMLGDMPPKYSTPWLERLGDLSRMAIALYPSGFIDWKLSAEHWYSQAMIYIYGHGKLYYHMSTVQQNTLEAFVNLGKSVFCQDTFIPSQQYMQLVIDNIYQRAFAERNGGNHRNSLIVEYLKHSEVMLLSSFLESPELQKVVSTFFHQKFGLLPKNTDFFNHREIFIQDGEKVKYFFRHAPAFAESHILQLVGFGDPKNPFALLFELPKFLKERKERKERRKSKTSSSSIAIETMPPQSPTEYLEHVDSPKFSYQFPTDTAIWEQALSYVNRTSLECSMTVLRKFLHGPLVSAVPHLLPWAYFLLAVALRIRELPNQELKIFWVSLMRRILPWNSIVNFLNMLIAFSLDNNWKTTPIDALCEQFDAVDLSTLIEHFSNNEDLPEVWKCWGTLWFDVIADKSEPKDDGMQSTGVKDHLFLDFPIDGICFDEEDESGVKFWKRTCRLIFLFKGIAREFEYGLALAPTAVPTRRIVSPDHPLQRFSFKFDANANAFGGNAFVNTHIPLSEEISQANMDVNALPGTSMLEGESLFQFEGYRQLYPDYSCFNKNGDMITCSLYTSGPLEKGAIQGGDDFNASAQSGRDGAANADTTAAAGSLEKLEREWLDTCMNPEFIKQTFENKFPYGDLSCYCDSGVSYFVLDATSWLRHFAHVYKLATNGVLKFAICLTTFQELRFLRKSKDESVVEAATRAVITVRQLYTEKRLLPLRFTGNVATHLEEHLEFEEQITWRSHVDEFVIEAVFKAQAKFENLNTQAREAGRECIASSEEHPFHFVALVTDDTNMRLKAHAQQIQTFSSRFMFAVCNQIGVAHHACTN</sequence>
<accession>A0A1G4ME28</accession>
<evidence type="ECO:0000313" key="4">
    <source>
        <dbReference type="Proteomes" id="UP000190831"/>
    </source>
</evidence>
<feature type="compositionally biased region" description="Low complexity" evidence="1">
    <location>
        <begin position="216"/>
        <end position="262"/>
    </location>
</feature>